<evidence type="ECO:0000313" key="3">
    <source>
        <dbReference type="EMBL" id="KZP08706.1"/>
    </source>
</evidence>
<dbReference type="AlphaFoldDB" id="A0A165XMN3"/>
<organism evidence="3 4">
    <name type="scientific">Athelia psychrophila</name>
    <dbReference type="NCBI Taxonomy" id="1759441"/>
    <lineage>
        <taxon>Eukaryota</taxon>
        <taxon>Fungi</taxon>
        <taxon>Dikarya</taxon>
        <taxon>Basidiomycota</taxon>
        <taxon>Agaricomycotina</taxon>
        <taxon>Agaricomycetes</taxon>
        <taxon>Agaricomycetidae</taxon>
        <taxon>Atheliales</taxon>
        <taxon>Atheliaceae</taxon>
        <taxon>Athelia</taxon>
    </lineage>
</organism>
<gene>
    <name evidence="3" type="ORF">FIBSPDRAFT_253979</name>
    <name evidence="2" type="ORF">FIBSPDRAFT_354325</name>
</gene>
<protein>
    <submittedName>
        <fullName evidence="3">Uncharacterized protein</fullName>
    </submittedName>
</protein>
<evidence type="ECO:0000256" key="1">
    <source>
        <dbReference type="SAM" id="MobiDB-lite"/>
    </source>
</evidence>
<keyword evidence="4" id="KW-1185">Reference proteome</keyword>
<dbReference type="EMBL" id="KV417715">
    <property type="protein sequence ID" value="KZP08706.1"/>
    <property type="molecule type" value="Genomic_DNA"/>
</dbReference>
<dbReference type="EMBL" id="KV417841">
    <property type="protein sequence ID" value="KZP05409.1"/>
    <property type="molecule type" value="Genomic_DNA"/>
</dbReference>
<sequence>MFPTYETRILSPTVPSCLSAYACLRHGPYPRSSLATPPPTLHFPPEFHSTAPRQIQTHAVNSSISYPLRRAANAQPFRLSAKHRCRIHLQFNTFALVVFPPPRSQVPSMVLIAVRIPRTHPQQFSTPVRCSHPPNLHPRSTRSC</sequence>
<name>A0A165XMN3_9AGAM</name>
<dbReference type="Proteomes" id="UP000076532">
    <property type="component" value="Unassembled WGS sequence"/>
</dbReference>
<reference evidence="3 4" key="1">
    <citation type="journal article" date="2016" name="Mol. Biol. Evol.">
        <title>Comparative Genomics of Early-Diverging Mushroom-Forming Fungi Provides Insights into the Origins of Lignocellulose Decay Capabilities.</title>
        <authorList>
            <person name="Nagy L.G."/>
            <person name="Riley R."/>
            <person name="Tritt A."/>
            <person name="Adam C."/>
            <person name="Daum C."/>
            <person name="Floudas D."/>
            <person name="Sun H."/>
            <person name="Yadav J.S."/>
            <person name="Pangilinan J."/>
            <person name="Larsson K.H."/>
            <person name="Matsuura K."/>
            <person name="Barry K."/>
            <person name="Labutti K."/>
            <person name="Kuo R."/>
            <person name="Ohm R.A."/>
            <person name="Bhattacharya S.S."/>
            <person name="Shirouzu T."/>
            <person name="Yoshinaga Y."/>
            <person name="Martin F.M."/>
            <person name="Grigoriev I.V."/>
            <person name="Hibbett D.S."/>
        </authorList>
    </citation>
    <scope>NUCLEOTIDE SEQUENCE [LARGE SCALE GENOMIC DNA]</scope>
    <source>
        <strain evidence="3 4">CBS 109695</strain>
    </source>
</reference>
<evidence type="ECO:0000313" key="4">
    <source>
        <dbReference type="Proteomes" id="UP000076532"/>
    </source>
</evidence>
<proteinExistence type="predicted"/>
<feature type="region of interest" description="Disordered" evidence="1">
    <location>
        <begin position="123"/>
        <end position="144"/>
    </location>
</feature>
<accession>A0A165XMN3</accession>
<evidence type="ECO:0000313" key="2">
    <source>
        <dbReference type="EMBL" id="KZP05409.1"/>
    </source>
</evidence>